<accession>A0ABM7YLU9</accession>
<evidence type="ECO:0000313" key="1">
    <source>
        <dbReference type="EMBL" id="BDI05431.1"/>
    </source>
</evidence>
<reference evidence="1" key="1">
    <citation type="submission" date="2022-04" db="EMBL/GenBank/DDBJ databases">
        <title>Whole genome sequence of Sphaerotilus sp. FB-5.</title>
        <authorList>
            <person name="Takeda M."/>
            <person name="Narihara S."/>
            <person name="Akimoto M."/>
            <person name="Akimoto R."/>
            <person name="Nishiyashiki S."/>
            <person name="Murakami T."/>
        </authorList>
    </citation>
    <scope>NUCLEOTIDE SEQUENCE</scope>
    <source>
        <strain evidence="1">FB-5</strain>
    </source>
</reference>
<evidence type="ECO:0000313" key="2">
    <source>
        <dbReference type="Proteomes" id="UP001057498"/>
    </source>
</evidence>
<dbReference type="EMBL" id="AP025730">
    <property type="protein sequence ID" value="BDI05431.1"/>
    <property type="molecule type" value="Genomic_DNA"/>
</dbReference>
<organism evidence="1 2">
    <name type="scientific">Sphaerotilus microaerophilus</name>
    <dbReference type="NCBI Taxonomy" id="2914710"/>
    <lineage>
        <taxon>Bacteria</taxon>
        <taxon>Pseudomonadati</taxon>
        <taxon>Pseudomonadota</taxon>
        <taxon>Betaproteobacteria</taxon>
        <taxon>Burkholderiales</taxon>
        <taxon>Sphaerotilaceae</taxon>
        <taxon>Sphaerotilus</taxon>
    </lineage>
</organism>
<dbReference type="Pfam" id="PF17660">
    <property type="entry name" value="BTRD1"/>
    <property type="match status" value="4"/>
</dbReference>
<gene>
    <name evidence="1" type="ORF">CATMQ487_24010</name>
</gene>
<name>A0ABM7YLU9_9BURK</name>
<sequence length="205" mass="24357">MPNGSEQFNAIWCKNDEERSAVWGWARDDFDKRQNELQTQGFRLKKLNAFVLPNGREHFNAIWCKNNEERPAVWGWARNDFDKHQEELQAQGFRLEELNAFVLPNGREHFNAIWCKSNEEKPAVWGWARDDFDKHQEELQAQGFRLEELNTFVLPNGREHFNAIWCKNNEERPTVWGWTRADFDKQQAELQTQGYSLLRISAYVP</sequence>
<keyword evidence="2" id="KW-1185">Reference proteome</keyword>
<dbReference type="InterPro" id="IPR049511">
    <property type="entry name" value="PGH-like_rpt"/>
</dbReference>
<proteinExistence type="predicted"/>
<dbReference type="Proteomes" id="UP001057498">
    <property type="component" value="Chromosome"/>
</dbReference>
<protein>
    <submittedName>
        <fullName evidence="1">Uncharacterized protein</fullName>
    </submittedName>
</protein>